<dbReference type="Pfam" id="PF00106">
    <property type="entry name" value="adh_short"/>
    <property type="match status" value="1"/>
</dbReference>
<gene>
    <name evidence="2" type="ORF">GCM10010390_41820</name>
</gene>
<evidence type="ECO:0008006" key="4">
    <source>
        <dbReference type="Google" id="ProtNLM"/>
    </source>
</evidence>
<evidence type="ECO:0000313" key="2">
    <source>
        <dbReference type="EMBL" id="GAA0535686.1"/>
    </source>
</evidence>
<dbReference type="Proteomes" id="UP001501576">
    <property type="component" value="Unassembled WGS sequence"/>
</dbReference>
<feature type="region of interest" description="Disordered" evidence="1">
    <location>
        <begin position="118"/>
        <end position="190"/>
    </location>
</feature>
<feature type="compositionally biased region" description="Low complexity" evidence="1">
    <location>
        <begin position="145"/>
        <end position="157"/>
    </location>
</feature>
<dbReference type="SUPFAM" id="SSF51735">
    <property type="entry name" value="NAD(P)-binding Rossmann-fold domains"/>
    <property type="match status" value="1"/>
</dbReference>
<dbReference type="InterPro" id="IPR036291">
    <property type="entry name" value="NAD(P)-bd_dom_sf"/>
</dbReference>
<dbReference type="EMBL" id="BAAABZ010000042">
    <property type="protein sequence ID" value="GAA0535686.1"/>
    <property type="molecule type" value="Genomic_DNA"/>
</dbReference>
<dbReference type="InterPro" id="IPR002347">
    <property type="entry name" value="SDR_fam"/>
</dbReference>
<accession>A0ABP3N8D1</accession>
<keyword evidence="3" id="KW-1185">Reference proteome</keyword>
<name>A0ABP3N8D1_9ACTN</name>
<feature type="region of interest" description="Disordered" evidence="1">
    <location>
        <begin position="1"/>
        <end position="35"/>
    </location>
</feature>
<organism evidence="2 3">
    <name type="scientific">Streptomyces mordarskii</name>
    <dbReference type="NCBI Taxonomy" id="1226758"/>
    <lineage>
        <taxon>Bacteria</taxon>
        <taxon>Bacillati</taxon>
        <taxon>Actinomycetota</taxon>
        <taxon>Actinomycetes</taxon>
        <taxon>Kitasatosporales</taxon>
        <taxon>Streptomycetaceae</taxon>
        <taxon>Streptomyces</taxon>
    </lineage>
</organism>
<feature type="compositionally biased region" description="Basic and acidic residues" evidence="1">
    <location>
        <begin position="129"/>
        <end position="142"/>
    </location>
</feature>
<evidence type="ECO:0000256" key="1">
    <source>
        <dbReference type="SAM" id="MobiDB-lite"/>
    </source>
</evidence>
<protein>
    <recommendedName>
        <fullName evidence="4">SDR family NAD(P)-dependent oxidoreductase</fullName>
    </recommendedName>
</protein>
<comment type="caution">
    <text evidence="2">The sequence shown here is derived from an EMBL/GenBank/DDBJ whole genome shotgun (WGS) entry which is preliminary data.</text>
</comment>
<evidence type="ECO:0000313" key="3">
    <source>
        <dbReference type="Proteomes" id="UP001501576"/>
    </source>
</evidence>
<feature type="compositionally biased region" description="Polar residues" evidence="1">
    <location>
        <begin position="1"/>
        <end position="11"/>
    </location>
</feature>
<reference evidence="3" key="1">
    <citation type="journal article" date="2019" name="Int. J. Syst. Evol. Microbiol.">
        <title>The Global Catalogue of Microorganisms (GCM) 10K type strain sequencing project: providing services to taxonomists for standard genome sequencing and annotation.</title>
        <authorList>
            <consortium name="The Broad Institute Genomics Platform"/>
            <consortium name="The Broad Institute Genome Sequencing Center for Infectious Disease"/>
            <person name="Wu L."/>
            <person name="Ma J."/>
        </authorList>
    </citation>
    <scope>NUCLEOTIDE SEQUENCE [LARGE SCALE GENOMIC DNA]</scope>
    <source>
        <strain evidence="3">JCM 5052</strain>
    </source>
</reference>
<dbReference type="Gene3D" id="3.40.50.720">
    <property type="entry name" value="NAD(P)-binding Rossmann-like Domain"/>
    <property type="match status" value="1"/>
</dbReference>
<proteinExistence type="predicted"/>
<sequence length="401" mass="41124">MTSPTAYSQSPRDGGDGQAVVGGEPVPRLQSHGVEPDVLRARGAAGGEEDLIGDDHTAVRQGDTDLAVAVAAHPLRADDGDVETYVRTGLPQALGHQLARERLHPGQQHVLLAEQGHPAAQGLPGGVHLDTHDTSADDHETLRQPLGAGRLPAGPGPQDLDPGQRGQSRTAAGAHGDGVPGPQPDGVAVGSLHGHLALPRQPPMAAQQVDAGRLDPLDLAVVLPVGGHAIAVRQDGLELITGASSGLGKALAEHVLAHGDQVVATASSTQATTELAARYPETALAVRLDVTEPADREAAVRAAEAIHQAVSAPELAHWVVLGQRRPAAYRGQAGPGAGRVRGRPGVGVQYGLPGGRRQRGALSLTGNAAPVAGRGTCHRRRSSCGVWSARVGQTVMVLYSV</sequence>